<feature type="chain" id="PRO_5045392414" evidence="1">
    <location>
        <begin position="19"/>
        <end position="239"/>
    </location>
</feature>
<reference evidence="3" key="1">
    <citation type="submission" date="2025-08" db="UniProtKB">
        <authorList>
            <consortium name="RefSeq"/>
        </authorList>
    </citation>
    <scope>IDENTIFICATION</scope>
    <source>
        <tissue evidence="3">Muscle</tissue>
    </source>
</reference>
<dbReference type="GeneID" id="106466476"/>
<dbReference type="Pfam" id="PF07841">
    <property type="entry name" value="DM4_12"/>
    <property type="match status" value="1"/>
</dbReference>
<protein>
    <submittedName>
        <fullName evidence="3">Uncharacterized protein LOC106466476</fullName>
    </submittedName>
</protein>
<evidence type="ECO:0000313" key="3">
    <source>
        <dbReference type="RefSeq" id="XP_013782223.1"/>
    </source>
</evidence>
<accession>A0ABM1BHQ5</accession>
<evidence type="ECO:0000313" key="2">
    <source>
        <dbReference type="Proteomes" id="UP000694941"/>
    </source>
</evidence>
<sequence>MKIIIILATILASLTVLAEDQPPEQIDDDVEIITEDDDEDENQYLNGIEHLNPKSSRESRLLPVFLDAYSRQVPPSVSFLQTSGIVSVALLGLGTMALLYPVLASLGDKDLEKLNEIDLRDAGGFVSKSLTGMSEKVMTYVEDTLEGFPSLPQLDAQECMKRTVCEAHNKPKQYGVLGLLVQLFFPPYLETEEPLNVASKYQLAARYGRQDQANCAKQYDGCMLSFLELIQTIVNAFVK</sequence>
<feature type="signal peptide" evidence="1">
    <location>
        <begin position="1"/>
        <end position="18"/>
    </location>
</feature>
<keyword evidence="1" id="KW-0732">Signal</keyword>
<dbReference type="RefSeq" id="XP_013782223.1">
    <property type="nucleotide sequence ID" value="XM_013926769.2"/>
</dbReference>
<evidence type="ECO:0000256" key="1">
    <source>
        <dbReference type="SAM" id="SignalP"/>
    </source>
</evidence>
<dbReference type="SMART" id="SM00718">
    <property type="entry name" value="DM4_12"/>
    <property type="match status" value="1"/>
</dbReference>
<name>A0ABM1BHQ5_LIMPO</name>
<gene>
    <name evidence="3" type="primary">LOC106466476</name>
</gene>
<dbReference type="PANTHER" id="PTHR21398">
    <property type="entry name" value="AGAP007094-PA"/>
    <property type="match status" value="1"/>
</dbReference>
<keyword evidence="2" id="KW-1185">Reference proteome</keyword>
<dbReference type="InterPro" id="IPR006631">
    <property type="entry name" value="DM4_12"/>
</dbReference>
<organism evidence="2 3">
    <name type="scientific">Limulus polyphemus</name>
    <name type="common">Atlantic horseshoe crab</name>
    <dbReference type="NCBI Taxonomy" id="6850"/>
    <lineage>
        <taxon>Eukaryota</taxon>
        <taxon>Metazoa</taxon>
        <taxon>Ecdysozoa</taxon>
        <taxon>Arthropoda</taxon>
        <taxon>Chelicerata</taxon>
        <taxon>Merostomata</taxon>
        <taxon>Xiphosura</taxon>
        <taxon>Limulidae</taxon>
        <taxon>Limulus</taxon>
    </lineage>
</organism>
<proteinExistence type="predicted"/>
<dbReference type="Proteomes" id="UP000694941">
    <property type="component" value="Unplaced"/>
</dbReference>
<dbReference type="PANTHER" id="PTHR21398:SF6">
    <property type="entry name" value="AGAP007094-PA"/>
    <property type="match status" value="1"/>
</dbReference>